<dbReference type="RefSeq" id="WP_327967161.1">
    <property type="nucleotide sequence ID" value="NZ_JARMQG010000084.1"/>
</dbReference>
<comment type="caution">
    <text evidence="2">The sequence shown here is derived from an EMBL/GenBank/DDBJ whole genome shotgun (WGS) entry which is preliminary data.</text>
</comment>
<evidence type="ECO:0000313" key="3">
    <source>
        <dbReference type="Proteomes" id="UP001330749"/>
    </source>
</evidence>
<gene>
    <name evidence="2" type="ORF">P4447_07315</name>
</gene>
<keyword evidence="3" id="KW-1185">Reference proteome</keyword>
<feature type="compositionally biased region" description="Low complexity" evidence="1">
    <location>
        <begin position="521"/>
        <end position="530"/>
    </location>
</feature>
<evidence type="ECO:0008006" key="4">
    <source>
        <dbReference type="Google" id="ProtNLM"/>
    </source>
</evidence>
<organism evidence="2 3">
    <name type="scientific">Bacillus xiapuensis</name>
    <dbReference type="NCBI Taxonomy" id="2014075"/>
    <lineage>
        <taxon>Bacteria</taxon>
        <taxon>Bacillati</taxon>
        <taxon>Bacillota</taxon>
        <taxon>Bacilli</taxon>
        <taxon>Bacillales</taxon>
        <taxon>Bacillaceae</taxon>
        <taxon>Bacillus</taxon>
    </lineage>
</organism>
<protein>
    <recommendedName>
        <fullName evidence="4">Portal protein</fullName>
    </recommendedName>
</protein>
<dbReference type="Proteomes" id="UP001330749">
    <property type="component" value="Unassembled WGS sequence"/>
</dbReference>
<accession>A0ABU6N7R2</accession>
<reference evidence="2 3" key="1">
    <citation type="submission" date="2023-03" db="EMBL/GenBank/DDBJ databases">
        <title>Bacillus Genome Sequencing.</title>
        <authorList>
            <person name="Dunlap C."/>
        </authorList>
    </citation>
    <scope>NUCLEOTIDE SEQUENCE [LARGE SCALE GENOMIC DNA]</scope>
    <source>
        <strain evidence="2 3">B-14544</strain>
    </source>
</reference>
<sequence length="530" mass="60897">MSENIISGVDKDTILITSEKYEKEAFEKAMYEYNNKSNFRSTYFNESSGLVNFKIEDIDNLAFNAQSNLQNITRINNIVRYFVNKNDILGKVYEAIETNINSDWELSYPNYTEEEKDTYDLVDKIIKNFNEKIDLNSLIIDSIPMTYLEGTYITYLRKDVENNSYQVDYYPLGVAEVADYSEGGEPYALINIKELESRLRKVYKKNKKNQALFYANADEEIKATYPPEVYQAYKNKEQYAVLNIKNTGLMRVNNLKRKYGLSPIFKSLKPVVRLENIELSDDKNTLVRGKKIIFQKLIKELVTDSQKVTGITWSNAQAKAHYDLMQALSQNGVTVFTGLPWTESVTYIEPKLEATNVQVKKQYRDQIMSSVGISYLSADKGSFGAAQVSINELLKTINRIGEQLEKILEKWYRGLLLDNSIDQKYCPKIRIMDSEKLNFDLSIQLARTLNTELNASLETTYSVLGLDIKTEAKRRQEESELGYDTIFAPRMTAYTNNGSSNADNGAGRPADSKNLDKKNYDQNYNNDNNR</sequence>
<dbReference type="EMBL" id="JARMQG010000084">
    <property type="protein sequence ID" value="MED3562260.1"/>
    <property type="molecule type" value="Genomic_DNA"/>
</dbReference>
<feature type="compositionally biased region" description="Basic and acidic residues" evidence="1">
    <location>
        <begin position="510"/>
        <end position="520"/>
    </location>
</feature>
<feature type="region of interest" description="Disordered" evidence="1">
    <location>
        <begin position="494"/>
        <end position="530"/>
    </location>
</feature>
<evidence type="ECO:0000313" key="2">
    <source>
        <dbReference type="EMBL" id="MED3562260.1"/>
    </source>
</evidence>
<proteinExistence type="predicted"/>
<evidence type="ECO:0000256" key="1">
    <source>
        <dbReference type="SAM" id="MobiDB-lite"/>
    </source>
</evidence>
<name>A0ABU6N7R2_9BACI</name>
<feature type="compositionally biased region" description="Low complexity" evidence="1">
    <location>
        <begin position="496"/>
        <end position="507"/>
    </location>
</feature>